<comment type="function">
    <text evidence="2">Catalyzes the condensation of isopentenyl diphosphate (IPP) with allylic pyrophosphates generating different type of terpenoids.</text>
</comment>
<dbReference type="GO" id="GO:0016740">
    <property type="term" value="F:transferase activity"/>
    <property type="evidence" value="ECO:0007669"/>
    <property type="project" value="UniProtKB-KW"/>
</dbReference>
<reference evidence="3" key="2">
    <citation type="submission" date="2023-01" db="EMBL/GenBank/DDBJ databases">
        <title>Draft genome sequence of Sneathiella chinensis strain NBRC 103408.</title>
        <authorList>
            <person name="Sun Q."/>
            <person name="Mori K."/>
        </authorList>
    </citation>
    <scope>NUCLEOTIDE SEQUENCE</scope>
    <source>
        <strain evidence="3">NBRC 103408</strain>
    </source>
</reference>
<comment type="caution">
    <text evidence="3">The sequence shown here is derived from an EMBL/GenBank/DDBJ whole genome shotgun (WGS) entry which is preliminary data.</text>
</comment>
<dbReference type="Gene3D" id="3.40.1180.10">
    <property type="entry name" value="Decaprenyl diphosphate synthase-like"/>
    <property type="match status" value="1"/>
</dbReference>
<keyword evidence="2" id="KW-0460">Magnesium</keyword>
<evidence type="ECO:0000256" key="2">
    <source>
        <dbReference type="HAMAP-Rule" id="MF_01139"/>
    </source>
</evidence>
<keyword evidence="4" id="KW-1185">Reference proteome</keyword>
<dbReference type="PROSITE" id="PS01066">
    <property type="entry name" value="UPP_SYNTHASE"/>
    <property type="match status" value="1"/>
</dbReference>
<dbReference type="InterPro" id="IPR018520">
    <property type="entry name" value="UPP_synth-like_CS"/>
</dbReference>
<organism evidence="3 4">
    <name type="scientific">Sneathiella chinensis</name>
    <dbReference type="NCBI Taxonomy" id="349750"/>
    <lineage>
        <taxon>Bacteria</taxon>
        <taxon>Pseudomonadati</taxon>
        <taxon>Pseudomonadota</taxon>
        <taxon>Alphaproteobacteria</taxon>
        <taxon>Sneathiellales</taxon>
        <taxon>Sneathiellaceae</taxon>
        <taxon>Sneathiella</taxon>
    </lineage>
</organism>
<name>A0ABQ5U4W2_9PROT</name>
<comment type="cofactor">
    <cofactor evidence="2">
        <name>Mg(2+)</name>
        <dbReference type="ChEBI" id="CHEBI:18420"/>
    </cofactor>
    <text evidence="2">Binds 2 magnesium ions per subunit.</text>
</comment>
<feature type="binding site" evidence="2">
    <location>
        <position position="39"/>
    </location>
    <ligand>
        <name>substrate</name>
    </ligand>
</feature>
<feature type="binding site" evidence="2">
    <location>
        <position position="71"/>
    </location>
    <ligand>
        <name>substrate</name>
    </ligand>
</feature>
<feature type="binding site" evidence="2">
    <location>
        <begin position="196"/>
        <end position="198"/>
    </location>
    <ligand>
        <name>substrate</name>
    </ligand>
</feature>
<feature type="binding site" evidence="2">
    <location>
        <position position="22"/>
    </location>
    <ligand>
        <name>Mg(2+)</name>
        <dbReference type="ChEBI" id="CHEBI:18420"/>
    </ligand>
</feature>
<keyword evidence="2" id="KW-0479">Metal-binding</keyword>
<dbReference type="EC" id="2.5.1.-" evidence="2"/>
<dbReference type="NCBIfam" id="NF011405">
    <property type="entry name" value="PRK14830.1"/>
    <property type="match status" value="1"/>
</dbReference>
<feature type="binding site" evidence="2">
    <location>
        <position position="209"/>
    </location>
    <ligand>
        <name>Mg(2+)</name>
        <dbReference type="ChEBI" id="CHEBI:18420"/>
    </ligand>
</feature>
<feature type="active site" description="Proton acceptor" evidence="2">
    <location>
        <position position="70"/>
    </location>
</feature>
<evidence type="ECO:0000313" key="3">
    <source>
        <dbReference type="EMBL" id="GLQ07200.1"/>
    </source>
</evidence>
<dbReference type="RefSeq" id="WP_169561261.1">
    <property type="nucleotide sequence ID" value="NZ_BSNF01000008.1"/>
</dbReference>
<dbReference type="HAMAP" id="MF_01139">
    <property type="entry name" value="ISPT"/>
    <property type="match status" value="1"/>
</dbReference>
<feature type="binding site" evidence="2">
    <location>
        <position position="35"/>
    </location>
    <ligand>
        <name>substrate</name>
    </ligand>
</feature>
<feature type="binding site" evidence="2">
    <location>
        <position position="190"/>
    </location>
    <ligand>
        <name>substrate</name>
    </ligand>
</feature>
<dbReference type="NCBIfam" id="TIGR00055">
    <property type="entry name" value="uppS"/>
    <property type="match status" value="1"/>
</dbReference>
<proteinExistence type="inferred from homology"/>
<evidence type="ECO:0000313" key="4">
    <source>
        <dbReference type="Proteomes" id="UP001161409"/>
    </source>
</evidence>
<comment type="subunit">
    <text evidence="2">Homodimer.</text>
</comment>
<accession>A0ABQ5U4W2</accession>
<evidence type="ECO:0000256" key="1">
    <source>
        <dbReference type="ARBA" id="ARBA00022679"/>
    </source>
</evidence>
<comment type="similarity">
    <text evidence="2">Belongs to the UPP synthase family.</text>
</comment>
<dbReference type="Proteomes" id="UP001161409">
    <property type="component" value="Unassembled WGS sequence"/>
</dbReference>
<feature type="binding site" evidence="2">
    <location>
        <begin position="67"/>
        <end position="69"/>
    </location>
    <ligand>
        <name>substrate</name>
    </ligand>
</feature>
<dbReference type="CDD" id="cd00475">
    <property type="entry name" value="Cis_IPPS"/>
    <property type="match status" value="1"/>
</dbReference>
<keyword evidence="1 2" id="KW-0808">Transferase</keyword>
<dbReference type="SUPFAM" id="SSF64005">
    <property type="entry name" value="Undecaprenyl diphosphate synthase"/>
    <property type="match status" value="1"/>
</dbReference>
<reference evidence="3" key="1">
    <citation type="journal article" date="2014" name="Int. J. Syst. Evol. Microbiol.">
        <title>Complete genome of a new Firmicutes species belonging to the dominant human colonic microbiota ('Ruminococcus bicirculans') reveals two chromosomes and a selective capacity to utilize plant glucans.</title>
        <authorList>
            <consortium name="NISC Comparative Sequencing Program"/>
            <person name="Wegmann U."/>
            <person name="Louis P."/>
            <person name="Goesmann A."/>
            <person name="Henrissat B."/>
            <person name="Duncan S.H."/>
            <person name="Flint H.J."/>
        </authorList>
    </citation>
    <scope>NUCLEOTIDE SEQUENCE</scope>
    <source>
        <strain evidence="3">NBRC 103408</strain>
    </source>
</reference>
<sequence>MGIVQSSNLMPGIPSHVAIIMDGNGRWATGKSLTRLKGHEQGAKAVREAVKGCRELGIPFLTLFAFSSENWKRPKEEVNHLMGLFRYFIQKELTELKEAGVKVKFIGNINRLPKDIQKLVDHAKAETAGNKDMVLTVALSYGGQQEIVHAAKALAEKVKAGTLAPEEIDEALFADHLDTADIPDPDLVIRTSGEKRLSNFLLWQCAYSELVFLDVLWPDFKRLHLEQAIEEYLKRCRRYGAVSV</sequence>
<dbReference type="InterPro" id="IPR001441">
    <property type="entry name" value="UPP_synth-like"/>
</dbReference>
<dbReference type="InterPro" id="IPR036424">
    <property type="entry name" value="UPP_synth-like_sf"/>
</dbReference>
<feature type="active site" evidence="2">
    <location>
        <position position="22"/>
    </location>
</feature>
<dbReference type="Pfam" id="PF01255">
    <property type="entry name" value="Prenyltransf"/>
    <property type="match status" value="1"/>
</dbReference>
<protein>
    <recommendedName>
        <fullName evidence="2">Isoprenyl transferase</fullName>
        <ecNumber evidence="2">2.5.1.-</ecNumber>
    </recommendedName>
</protein>
<feature type="binding site" evidence="2">
    <location>
        <position position="73"/>
    </location>
    <ligand>
        <name>substrate</name>
    </ligand>
</feature>
<feature type="binding site" evidence="2">
    <location>
        <position position="27"/>
    </location>
    <ligand>
        <name>substrate</name>
    </ligand>
</feature>
<gene>
    <name evidence="3" type="primary">uppS</name>
    <name evidence="3" type="ORF">GCM10007924_24210</name>
</gene>
<dbReference type="EMBL" id="BSNF01000008">
    <property type="protein sequence ID" value="GLQ07200.1"/>
    <property type="molecule type" value="Genomic_DNA"/>
</dbReference>
<dbReference type="PANTHER" id="PTHR10291">
    <property type="entry name" value="DEHYDRODOLICHYL DIPHOSPHATE SYNTHASE FAMILY MEMBER"/>
    <property type="match status" value="1"/>
</dbReference>
<feature type="binding site" evidence="2">
    <location>
        <begin position="23"/>
        <end position="26"/>
    </location>
    <ligand>
        <name>substrate</name>
    </ligand>
</feature>
<dbReference type="PANTHER" id="PTHR10291:SF0">
    <property type="entry name" value="DEHYDRODOLICHYL DIPHOSPHATE SYNTHASE 2"/>
    <property type="match status" value="1"/>
</dbReference>